<dbReference type="STRING" id="264951.A0A443HM53"/>
<reference evidence="1 2" key="1">
    <citation type="journal article" date="2018" name="Front. Microbiol.">
        <title>Genomic and genetic insights into a cosmopolitan fungus, Paecilomyces variotii (Eurotiales).</title>
        <authorList>
            <person name="Urquhart A.S."/>
            <person name="Mondo S.J."/>
            <person name="Makela M.R."/>
            <person name="Hane J.K."/>
            <person name="Wiebenga A."/>
            <person name="He G."/>
            <person name="Mihaltcheva S."/>
            <person name="Pangilinan J."/>
            <person name="Lipzen A."/>
            <person name="Barry K."/>
            <person name="de Vries R.P."/>
            <person name="Grigoriev I.V."/>
            <person name="Idnurm A."/>
        </authorList>
    </citation>
    <scope>NUCLEOTIDE SEQUENCE [LARGE SCALE GENOMIC DNA]</scope>
    <source>
        <strain evidence="1 2">CBS 101075</strain>
    </source>
</reference>
<dbReference type="AlphaFoldDB" id="A0A443HM53"/>
<name>A0A443HM53_BYSSP</name>
<proteinExistence type="predicted"/>
<comment type="caution">
    <text evidence="1">The sequence shown here is derived from an EMBL/GenBank/DDBJ whole genome shotgun (WGS) entry which is preliminary data.</text>
</comment>
<accession>A0A443HM53</accession>
<dbReference type="EMBL" id="RCNU01000011">
    <property type="protein sequence ID" value="RWQ92881.1"/>
    <property type="molecule type" value="Genomic_DNA"/>
</dbReference>
<dbReference type="RefSeq" id="XP_028482526.1">
    <property type="nucleotide sequence ID" value="XM_028632349.1"/>
</dbReference>
<dbReference type="Proteomes" id="UP000283841">
    <property type="component" value="Unassembled WGS sequence"/>
</dbReference>
<protein>
    <submittedName>
        <fullName evidence="1">Uncharacterized protein</fullName>
    </submittedName>
</protein>
<sequence>MAYTSPSRVTSYNPLPGLPANHATIQFSTFKRVKDALESIHKSLQDNDLEGNQYLVVLGLSDHALNKLKHEDHPLGMKNCRLELDANMAIIKVKPGYSHEVPLGVFTRLTDNKLVLMGFPLLSDSYLWGRATTHEPTASMKAKEADESFHPGSRFGNGNAAFPWPTLVIEIGNAQSLAKLREDVRWWFENSEGDVRIVLLMIVHQRSRTITLEKWQLAPPNTPPLTRASINAFRQAVPPTMPPLLMLPFHALLDSAPVPPQSDLVFTQAELVLMAQRTWRYFLSTLSISSFIYICGSSRIRKTTTTTTMAIATTAFFNSRDLLLQPLPDLNTSFRRTTSHALHPVHFVGVLQPWANFKSDIMNTVKLSNLYFSRYLASGRSGSNEGTRV</sequence>
<evidence type="ECO:0000313" key="2">
    <source>
        <dbReference type="Proteomes" id="UP000283841"/>
    </source>
</evidence>
<evidence type="ECO:0000313" key="1">
    <source>
        <dbReference type="EMBL" id="RWQ92881.1"/>
    </source>
</evidence>
<gene>
    <name evidence="1" type="ORF">C8Q69DRAFT_500729</name>
</gene>
<keyword evidence="2" id="KW-1185">Reference proteome</keyword>
<dbReference type="GeneID" id="39601626"/>
<organism evidence="1 2">
    <name type="scientific">Byssochlamys spectabilis</name>
    <name type="common">Paecilomyces variotii</name>
    <dbReference type="NCBI Taxonomy" id="264951"/>
    <lineage>
        <taxon>Eukaryota</taxon>
        <taxon>Fungi</taxon>
        <taxon>Dikarya</taxon>
        <taxon>Ascomycota</taxon>
        <taxon>Pezizomycotina</taxon>
        <taxon>Eurotiomycetes</taxon>
        <taxon>Eurotiomycetidae</taxon>
        <taxon>Eurotiales</taxon>
        <taxon>Thermoascaceae</taxon>
        <taxon>Paecilomyces</taxon>
    </lineage>
</organism>
<dbReference type="VEuPathDB" id="FungiDB:C8Q69DRAFT_500729"/>